<organism evidence="9">
    <name type="scientific">uncultured Sporomusa sp</name>
    <dbReference type="NCBI Taxonomy" id="307249"/>
    <lineage>
        <taxon>Bacteria</taxon>
        <taxon>Bacillati</taxon>
        <taxon>Bacillota</taxon>
        <taxon>Negativicutes</taxon>
        <taxon>Selenomonadales</taxon>
        <taxon>Sporomusaceae</taxon>
        <taxon>Sporomusa</taxon>
        <taxon>environmental samples</taxon>
    </lineage>
</organism>
<evidence type="ECO:0000259" key="8">
    <source>
        <dbReference type="PROSITE" id="PS50928"/>
    </source>
</evidence>
<dbReference type="CDD" id="cd08490">
    <property type="entry name" value="PBP2_NikA_DppA_OppA_like_3"/>
    <property type="match status" value="1"/>
</dbReference>
<accession>A0A212LWF9</accession>
<evidence type="ECO:0000256" key="3">
    <source>
        <dbReference type="ARBA" id="ARBA00022475"/>
    </source>
</evidence>
<dbReference type="SUPFAM" id="SSF161098">
    <property type="entry name" value="MetI-like"/>
    <property type="match status" value="1"/>
</dbReference>
<feature type="transmembrane region" description="Helical" evidence="7">
    <location>
        <begin position="286"/>
        <end position="303"/>
    </location>
</feature>
<dbReference type="Gene3D" id="3.10.105.10">
    <property type="entry name" value="Dipeptide-binding Protein, Domain 3"/>
    <property type="match status" value="1"/>
</dbReference>
<evidence type="ECO:0000256" key="1">
    <source>
        <dbReference type="ARBA" id="ARBA00004651"/>
    </source>
</evidence>
<evidence type="ECO:0000313" key="9">
    <source>
        <dbReference type="EMBL" id="SCM81955.1"/>
    </source>
</evidence>
<dbReference type="Gene3D" id="1.10.3720.10">
    <property type="entry name" value="MetI-like"/>
    <property type="match status" value="1"/>
</dbReference>
<dbReference type="PANTHER" id="PTHR43386">
    <property type="entry name" value="OLIGOPEPTIDE TRANSPORT SYSTEM PERMEASE PROTEIN APPC"/>
    <property type="match status" value="1"/>
</dbReference>
<dbReference type="SUPFAM" id="SSF53850">
    <property type="entry name" value="Periplasmic binding protein-like II"/>
    <property type="match status" value="1"/>
</dbReference>
<evidence type="ECO:0000256" key="4">
    <source>
        <dbReference type="ARBA" id="ARBA00022692"/>
    </source>
</evidence>
<gene>
    <name evidence="9" type="ORF">KL86SPO_40440</name>
</gene>
<feature type="domain" description="ABC transmembrane type-1" evidence="8">
    <location>
        <begin position="72"/>
        <end position="257"/>
    </location>
</feature>
<dbReference type="GO" id="GO:0005886">
    <property type="term" value="C:plasma membrane"/>
    <property type="evidence" value="ECO:0007669"/>
    <property type="project" value="UniProtKB-SubCell"/>
</dbReference>
<feature type="transmembrane region" description="Helical" evidence="7">
    <location>
        <begin position="189"/>
        <end position="214"/>
    </location>
</feature>
<evidence type="ECO:0000256" key="2">
    <source>
        <dbReference type="ARBA" id="ARBA00022448"/>
    </source>
</evidence>
<dbReference type="InterPro" id="IPR000914">
    <property type="entry name" value="SBP_5_dom"/>
</dbReference>
<keyword evidence="4 7" id="KW-0812">Transmembrane</keyword>
<keyword evidence="6 7" id="KW-0472">Membrane</keyword>
<evidence type="ECO:0000256" key="7">
    <source>
        <dbReference type="RuleBase" id="RU363032"/>
    </source>
</evidence>
<dbReference type="Gene3D" id="3.40.190.10">
    <property type="entry name" value="Periplasmic binding protein-like II"/>
    <property type="match status" value="1"/>
</dbReference>
<feature type="transmembrane region" description="Helical" evidence="7">
    <location>
        <begin position="7"/>
        <end position="29"/>
    </location>
</feature>
<dbReference type="Pfam" id="PF00496">
    <property type="entry name" value="SBP_bac_5"/>
    <property type="match status" value="1"/>
</dbReference>
<dbReference type="NCBIfam" id="NF045474">
    <property type="entry name" value="Opp2C"/>
    <property type="match status" value="1"/>
</dbReference>
<comment type="subcellular location">
    <subcellularLocation>
        <location evidence="1 7">Cell membrane</location>
        <topology evidence="1 7">Multi-pass membrane protein</topology>
    </subcellularLocation>
</comment>
<feature type="transmembrane region" description="Helical" evidence="7">
    <location>
        <begin position="72"/>
        <end position="96"/>
    </location>
</feature>
<dbReference type="InterPro" id="IPR050366">
    <property type="entry name" value="BP-dependent_transpt_permease"/>
</dbReference>
<keyword evidence="2 7" id="KW-0813">Transport</keyword>
<dbReference type="CDD" id="cd06261">
    <property type="entry name" value="TM_PBP2"/>
    <property type="match status" value="1"/>
</dbReference>
<dbReference type="AlphaFoldDB" id="A0A212LWF9"/>
<sequence>MARSRCQFYIFLALVLGIVAVAVFAPQIATHDPGQAVLTAANKPPSSEHWFGTDRMGRDLFSRVIYGTRTSLASTLVLVVSIFTVGGVLGVVSGYMGGKTDTVIMRISDMMVSFPGMALAIAMAGIMGPSITNAVIAITMVSWTKYARLARSLVLKVKHQDYILAAIMSGSRTRYILWRYMLPSVLPTLAITAATDMGGMMLELAAFSFLGLGAQSTSIEWGYMLNEGRAYLEAAPWLMLFPGLAIFITVVAFNLLGDSLRDILDPKEQINIFQKKRRVPNMNKQIKAAALLLIVCMLAVTTGCGGNSQQAAATNNHLKFGCYNYSDSFDPANNENSSWVAMRFAVTESLFRFSDKVVAEPNLSDSYQVSDDYTTWTLHIRKGVKFSNGNDVTPTAVKASIERLYKNTDTAQGGKGNSKPKGYLIYNSITADDAAGTVTIVCSKPTSNIPGILSHPYFAIIDASVADKEIIGTGPYKVDSFKAGVSVEMSRNPHYWNGAAPYEKVTVMFIDDSSTKAMALKRGDVDLVENITTASDLKSLSSDNAYYVSTAAGVRTANAYMNFHGVLKNDALRQAIMMALDKQTMCDITTSGMYKPGISVLPSSLAYNYDKLTNPFPFNKQAAIALLDQAGIVDKDGDGWRELDGKMINLDHVAFTSRNLNDFAEAVALQLAEIGIKVTVNIRDYDTALALLKAGEFDLWTCNTLTVGVGDPQAYLGNWYSGNSGGFGYYSNPKYDAAFEQLMVEMNQDRRVELITQLQQILIDDAATIAYGYYNSRMFSRANKVTGADIATIDYYWLTTGIKPVR</sequence>
<keyword evidence="5 7" id="KW-1133">Transmembrane helix</keyword>
<dbReference type="Pfam" id="PF00528">
    <property type="entry name" value="BPD_transp_1"/>
    <property type="match status" value="1"/>
</dbReference>
<proteinExistence type="inferred from homology"/>
<dbReference type="GO" id="GO:0055085">
    <property type="term" value="P:transmembrane transport"/>
    <property type="evidence" value="ECO:0007669"/>
    <property type="project" value="InterPro"/>
</dbReference>
<feature type="transmembrane region" description="Helical" evidence="7">
    <location>
        <begin position="234"/>
        <end position="257"/>
    </location>
</feature>
<protein>
    <submittedName>
        <fullName evidence="9">D-ala-D-ala transporter subunit membrane component of ABC superfamily (Modular protein)</fullName>
    </submittedName>
</protein>
<dbReference type="EMBL" id="FMJE01000004">
    <property type="protein sequence ID" value="SCM81955.1"/>
    <property type="molecule type" value="Genomic_DNA"/>
</dbReference>
<reference evidence="9" key="1">
    <citation type="submission" date="2016-08" db="EMBL/GenBank/DDBJ databases">
        <authorList>
            <person name="Seilhamer J.J."/>
        </authorList>
    </citation>
    <scope>NUCLEOTIDE SEQUENCE</scope>
    <source>
        <strain evidence="9">86</strain>
    </source>
</reference>
<dbReference type="PROSITE" id="PS50928">
    <property type="entry name" value="ABC_TM1"/>
    <property type="match status" value="1"/>
</dbReference>
<comment type="similarity">
    <text evidence="7">Belongs to the binding-protein-dependent transport system permease family.</text>
</comment>
<keyword evidence="3" id="KW-1003">Cell membrane</keyword>
<dbReference type="InterPro" id="IPR000515">
    <property type="entry name" value="MetI-like"/>
</dbReference>
<name>A0A212LWF9_9FIRM</name>
<evidence type="ECO:0000256" key="6">
    <source>
        <dbReference type="ARBA" id="ARBA00023136"/>
    </source>
</evidence>
<feature type="transmembrane region" description="Helical" evidence="7">
    <location>
        <begin position="117"/>
        <end position="142"/>
    </location>
</feature>
<dbReference type="PANTHER" id="PTHR43386:SF25">
    <property type="entry name" value="PEPTIDE ABC TRANSPORTER PERMEASE PROTEIN"/>
    <property type="match status" value="1"/>
</dbReference>
<dbReference type="InterPro" id="IPR053385">
    <property type="entry name" value="ABC_transport_permease"/>
</dbReference>
<evidence type="ECO:0000256" key="5">
    <source>
        <dbReference type="ARBA" id="ARBA00022989"/>
    </source>
</evidence>
<dbReference type="InterPro" id="IPR035906">
    <property type="entry name" value="MetI-like_sf"/>
</dbReference>